<dbReference type="CDD" id="cd04077">
    <property type="entry name" value="Peptidases_S8_PCSK9_ProteinaseK_like"/>
    <property type="match status" value="1"/>
</dbReference>
<feature type="active site" description="Charge relay system" evidence="5">
    <location>
        <position position="184"/>
    </location>
</feature>
<evidence type="ECO:0000256" key="1">
    <source>
        <dbReference type="ARBA" id="ARBA00011073"/>
    </source>
</evidence>
<dbReference type="PROSITE" id="PS00138">
    <property type="entry name" value="SUBTILASE_SER"/>
    <property type="match status" value="1"/>
</dbReference>
<evidence type="ECO:0000256" key="2">
    <source>
        <dbReference type="ARBA" id="ARBA00022670"/>
    </source>
</evidence>
<dbReference type="PANTHER" id="PTHR43806">
    <property type="entry name" value="PEPTIDASE S8"/>
    <property type="match status" value="1"/>
</dbReference>
<dbReference type="InterPro" id="IPR023827">
    <property type="entry name" value="Peptidase_S8_Asp-AS"/>
</dbReference>
<dbReference type="Gene3D" id="3.40.50.200">
    <property type="entry name" value="Peptidase S8/S53 domain"/>
    <property type="match status" value="1"/>
</dbReference>
<dbReference type="STRING" id="1047168.A0A0F4GV62"/>
<dbReference type="PROSITE" id="PS00136">
    <property type="entry name" value="SUBTILASE_ASP"/>
    <property type="match status" value="1"/>
</dbReference>
<comment type="caution">
    <text evidence="9">The sequence shown here is derived from an EMBL/GenBank/DDBJ whole genome shotgun (WGS) entry which is preliminary data.</text>
</comment>
<dbReference type="PRINTS" id="PR00723">
    <property type="entry name" value="SUBTILISIN"/>
</dbReference>
<feature type="active site" description="Charge relay system" evidence="5">
    <location>
        <position position="154"/>
    </location>
</feature>
<dbReference type="InterPro" id="IPR050131">
    <property type="entry name" value="Peptidase_S8_subtilisin-like"/>
</dbReference>
<sequence length="435" mass="45267">MKSFITFATLWAGFTSAAPVSTHVSGGQEHIVIIDKSHPTPPGVAEVLRRLELNPQHSDVRHIFNNSAFQGFSASMKSHCLDLLANMTDVSMVEAAVSVTRGAAAPYDTRPDAPWGLQGISTSSSVSGSASRLDHTYAYSDSSLGAGADIYIVDTGVYAEHNIFNGRAKMVWSYNQDMSDKDGHGTHVAGTAAGDILGVASKARVFGVKALDADGGGWSSNVVAGIDYVIKAHDARKAASDPSFAGSVISMSLASTGRVEAISQAVNAAISGGIHVCVAAGNNGEDACNSSPASSGGSHGGAITVGAVDIRGEKAKFSNDGDCVDVYAPGVDIVSSWIGERNMINSLSGTSMAAPHVTGIIAYAMSNRTLAENPGLMKEWVRMVALPLGNGMLLANNGVQQPGDASPNGMIGQRDIGSDRKMAKIRVPWRFGMRR</sequence>
<dbReference type="Proteomes" id="UP000033647">
    <property type="component" value="Unassembled WGS sequence"/>
</dbReference>
<dbReference type="InterPro" id="IPR023828">
    <property type="entry name" value="Peptidase_S8_Ser-AS"/>
</dbReference>
<dbReference type="PANTHER" id="PTHR43806:SF11">
    <property type="entry name" value="CEREVISIN-RELATED"/>
    <property type="match status" value="1"/>
</dbReference>
<organism evidence="9 10">
    <name type="scientific">Zymoseptoria brevis</name>
    <dbReference type="NCBI Taxonomy" id="1047168"/>
    <lineage>
        <taxon>Eukaryota</taxon>
        <taxon>Fungi</taxon>
        <taxon>Dikarya</taxon>
        <taxon>Ascomycota</taxon>
        <taxon>Pezizomycotina</taxon>
        <taxon>Dothideomycetes</taxon>
        <taxon>Dothideomycetidae</taxon>
        <taxon>Mycosphaerellales</taxon>
        <taxon>Mycosphaerellaceae</taxon>
        <taxon>Zymoseptoria</taxon>
    </lineage>
</organism>
<comment type="similarity">
    <text evidence="1 5 6">Belongs to the peptidase S8 family.</text>
</comment>
<evidence type="ECO:0000256" key="5">
    <source>
        <dbReference type="PROSITE-ProRule" id="PRU01240"/>
    </source>
</evidence>
<feature type="signal peptide" evidence="7">
    <location>
        <begin position="1"/>
        <end position="17"/>
    </location>
</feature>
<evidence type="ECO:0000256" key="3">
    <source>
        <dbReference type="ARBA" id="ARBA00022801"/>
    </source>
</evidence>
<gene>
    <name evidence="9" type="ORF">TI39_contig307g00039</name>
</gene>
<feature type="chain" id="PRO_5002468856" description="Peptidase S8/S53 domain-containing protein" evidence="7">
    <location>
        <begin position="18"/>
        <end position="435"/>
    </location>
</feature>
<dbReference type="EMBL" id="LAFY01000299">
    <property type="protein sequence ID" value="KJY00923.1"/>
    <property type="molecule type" value="Genomic_DNA"/>
</dbReference>
<evidence type="ECO:0000259" key="8">
    <source>
        <dbReference type="Pfam" id="PF00082"/>
    </source>
</evidence>
<evidence type="ECO:0000256" key="6">
    <source>
        <dbReference type="RuleBase" id="RU003355"/>
    </source>
</evidence>
<evidence type="ECO:0000313" key="9">
    <source>
        <dbReference type="EMBL" id="KJY00923.1"/>
    </source>
</evidence>
<dbReference type="InterPro" id="IPR000209">
    <property type="entry name" value="Peptidase_S8/S53_dom"/>
</dbReference>
<feature type="active site" description="Charge relay system" evidence="5">
    <location>
        <position position="351"/>
    </location>
</feature>
<dbReference type="InterPro" id="IPR034193">
    <property type="entry name" value="PCSK9_ProteinaseK-like"/>
</dbReference>
<name>A0A0F4GV62_9PEZI</name>
<dbReference type="Pfam" id="PF00082">
    <property type="entry name" value="Peptidase_S8"/>
    <property type="match status" value="1"/>
</dbReference>
<dbReference type="GO" id="GO:0006508">
    <property type="term" value="P:proteolysis"/>
    <property type="evidence" value="ECO:0007669"/>
    <property type="project" value="UniProtKB-KW"/>
</dbReference>
<accession>A0A0F4GV62</accession>
<evidence type="ECO:0000256" key="4">
    <source>
        <dbReference type="ARBA" id="ARBA00022825"/>
    </source>
</evidence>
<protein>
    <recommendedName>
        <fullName evidence="8">Peptidase S8/S53 domain-containing protein</fullName>
    </recommendedName>
</protein>
<keyword evidence="7" id="KW-0732">Signal</keyword>
<dbReference type="SUPFAM" id="SSF52743">
    <property type="entry name" value="Subtilisin-like"/>
    <property type="match status" value="1"/>
</dbReference>
<reference evidence="9 10" key="1">
    <citation type="submission" date="2015-03" db="EMBL/GenBank/DDBJ databases">
        <title>RNA-seq based gene annotation and comparative genomics of four Zymoseptoria species reveal species-specific pathogenicity related genes and transposable element activity.</title>
        <authorList>
            <person name="Grandaubert J."/>
            <person name="Bhattacharyya A."/>
            <person name="Stukenbrock E.H."/>
        </authorList>
    </citation>
    <scope>NUCLEOTIDE SEQUENCE [LARGE SCALE GENOMIC DNA]</scope>
    <source>
        <strain evidence="9 10">Zb18110</strain>
    </source>
</reference>
<evidence type="ECO:0000256" key="7">
    <source>
        <dbReference type="SAM" id="SignalP"/>
    </source>
</evidence>
<dbReference type="FunFam" id="3.40.50.200:FF:000007">
    <property type="entry name" value="Subtilisin-like serine protease"/>
    <property type="match status" value="1"/>
</dbReference>
<keyword evidence="10" id="KW-1185">Reference proteome</keyword>
<dbReference type="InterPro" id="IPR022398">
    <property type="entry name" value="Peptidase_S8_His-AS"/>
</dbReference>
<dbReference type="InterPro" id="IPR015500">
    <property type="entry name" value="Peptidase_S8_subtilisin-rel"/>
</dbReference>
<dbReference type="AlphaFoldDB" id="A0A0F4GV62"/>
<dbReference type="OrthoDB" id="206201at2759"/>
<dbReference type="PROSITE" id="PS51892">
    <property type="entry name" value="SUBTILASE"/>
    <property type="match status" value="1"/>
</dbReference>
<dbReference type="PROSITE" id="PS00137">
    <property type="entry name" value="SUBTILASE_HIS"/>
    <property type="match status" value="1"/>
</dbReference>
<proteinExistence type="inferred from homology"/>
<feature type="domain" description="Peptidase S8/S53" evidence="8">
    <location>
        <begin position="147"/>
        <end position="369"/>
    </location>
</feature>
<evidence type="ECO:0000313" key="10">
    <source>
        <dbReference type="Proteomes" id="UP000033647"/>
    </source>
</evidence>
<keyword evidence="3 5" id="KW-0378">Hydrolase</keyword>
<dbReference type="InterPro" id="IPR036852">
    <property type="entry name" value="Peptidase_S8/S53_dom_sf"/>
</dbReference>
<keyword evidence="4 5" id="KW-0720">Serine protease</keyword>
<keyword evidence="2 5" id="KW-0645">Protease</keyword>
<dbReference type="GO" id="GO:0004252">
    <property type="term" value="F:serine-type endopeptidase activity"/>
    <property type="evidence" value="ECO:0007669"/>
    <property type="project" value="UniProtKB-UniRule"/>
</dbReference>